<accession>A0A6N7S478</accession>
<dbReference type="Proteomes" id="UP000433575">
    <property type="component" value="Unassembled WGS sequence"/>
</dbReference>
<sequence length="401" mass="46774">MEKTIPSRVFLTLLKEGKRLQDLVDQGAQLLNNPIMFADHDHQPQAFSVNYPADDVQDRMHAQLNSAELNKKALDKIADPIPFLSQNPAFRRRHLVCKAIWNDRWIGTLMIPEVEYSLENLDLELVRTIADACAIAGMLELETAAVDQRRPTVYVFNDLIDDRIANASALEKRLAGGPLTRFFPYRVIHVHSAEYENDPRFQSVMTAQLRARPEVDWIFRARGRVFLLCEGEQLPLALTQFLIQLHDQYGFVYGVSDCAQDLWKLKWMVQEAVTTTRFAVYAERKQAIHNYDDYKFYAVADLAEPEQWENYLTVSFKEILDYDAKNGTEYLKTIQYYLVNDANLQKASEAMFMHKNTLVYRMKRIRELFGVDLEVNKDLLKLYFSFALYKLHQFRSRNLDH</sequence>
<dbReference type="InterPro" id="IPR051448">
    <property type="entry name" value="CdaR-like_regulators"/>
</dbReference>
<dbReference type="PANTHER" id="PTHR33744:SF1">
    <property type="entry name" value="DNA-BINDING TRANSCRIPTIONAL ACTIVATOR ADER"/>
    <property type="match status" value="1"/>
</dbReference>
<dbReference type="PANTHER" id="PTHR33744">
    <property type="entry name" value="CARBOHYDRATE DIACID REGULATOR"/>
    <property type="match status" value="1"/>
</dbReference>
<proteinExistence type="predicted"/>
<comment type="caution">
    <text evidence="2">The sequence shown here is derived from an EMBL/GenBank/DDBJ whole genome shotgun (WGS) entry which is preliminary data.</text>
</comment>
<dbReference type="OrthoDB" id="143422at2"/>
<evidence type="ECO:0000259" key="1">
    <source>
        <dbReference type="Pfam" id="PF13556"/>
    </source>
</evidence>
<dbReference type="InterPro" id="IPR042070">
    <property type="entry name" value="PucR_C-HTH_sf"/>
</dbReference>
<dbReference type="RefSeq" id="WP_020225255.1">
    <property type="nucleotide sequence ID" value="NZ_AP031450.1"/>
</dbReference>
<dbReference type="AlphaFoldDB" id="A0A6N7S478"/>
<evidence type="ECO:0000313" key="3">
    <source>
        <dbReference type="EMBL" id="MSC32234.1"/>
    </source>
</evidence>
<dbReference type="Proteomes" id="UP000480929">
    <property type="component" value="Unassembled WGS sequence"/>
</dbReference>
<organism evidence="2 4">
    <name type="scientific">Holdemania massiliensis</name>
    <dbReference type="NCBI Taxonomy" id="1468449"/>
    <lineage>
        <taxon>Bacteria</taxon>
        <taxon>Bacillati</taxon>
        <taxon>Bacillota</taxon>
        <taxon>Erysipelotrichia</taxon>
        <taxon>Erysipelotrichales</taxon>
        <taxon>Erysipelotrichaceae</taxon>
        <taxon>Holdemania</taxon>
    </lineage>
</organism>
<keyword evidence="5" id="KW-1185">Reference proteome</keyword>
<evidence type="ECO:0000313" key="2">
    <source>
        <dbReference type="EMBL" id="MSA88687.1"/>
    </source>
</evidence>
<dbReference type="Gene3D" id="1.10.10.2840">
    <property type="entry name" value="PucR C-terminal helix-turn-helix domain"/>
    <property type="match status" value="1"/>
</dbReference>
<evidence type="ECO:0000313" key="4">
    <source>
        <dbReference type="Proteomes" id="UP000433575"/>
    </source>
</evidence>
<name>A0A6N7S478_9FIRM</name>
<dbReference type="GeneID" id="42457058"/>
<evidence type="ECO:0000313" key="5">
    <source>
        <dbReference type="Proteomes" id="UP000480929"/>
    </source>
</evidence>
<reference evidence="4 5" key="1">
    <citation type="journal article" date="2019" name="Nat. Med.">
        <title>A library of human gut bacterial isolates paired with longitudinal multiomics data enables mechanistic microbiome research.</title>
        <authorList>
            <person name="Poyet M."/>
            <person name="Groussin M."/>
            <person name="Gibbons S.M."/>
            <person name="Avila-Pacheco J."/>
            <person name="Jiang X."/>
            <person name="Kearney S.M."/>
            <person name="Perrotta A.R."/>
            <person name="Berdy B."/>
            <person name="Zhao S."/>
            <person name="Lieberman T.D."/>
            <person name="Swanson P.K."/>
            <person name="Smith M."/>
            <person name="Roesemann S."/>
            <person name="Alexander J.E."/>
            <person name="Rich S.A."/>
            <person name="Livny J."/>
            <person name="Vlamakis H."/>
            <person name="Clish C."/>
            <person name="Bullock K."/>
            <person name="Deik A."/>
            <person name="Scott J."/>
            <person name="Pierce K.A."/>
            <person name="Xavier R.J."/>
            <person name="Alm E.J."/>
        </authorList>
    </citation>
    <scope>NUCLEOTIDE SEQUENCE [LARGE SCALE GENOMIC DNA]</scope>
    <source>
        <strain evidence="2 4">BIOML-A4</strain>
        <strain evidence="3 5">BIOML-A5</strain>
    </source>
</reference>
<dbReference type="Pfam" id="PF13556">
    <property type="entry name" value="HTH_30"/>
    <property type="match status" value="1"/>
</dbReference>
<dbReference type="EMBL" id="WKPJ01000004">
    <property type="protein sequence ID" value="MSA88687.1"/>
    <property type="molecule type" value="Genomic_DNA"/>
</dbReference>
<feature type="domain" description="PucR C-terminal helix-turn-helix" evidence="1">
    <location>
        <begin position="330"/>
        <end position="387"/>
    </location>
</feature>
<dbReference type="InterPro" id="IPR025736">
    <property type="entry name" value="PucR_C-HTH_dom"/>
</dbReference>
<protein>
    <recommendedName>
        <fullName evidence="1">PucR C-terminal helix-turn-helix domain-containing protein</fullName>
    </recommendedName>
</protein>
<dbReference type="EMBL" id="WKPI01000003">
    <property type="protein sequence ID" value="MSC32234.1"/>
    <property type="molecule type" value="Genomic_DNA"/>
</dbReference>
<gene>
    <name evidence="3" type="ORF">GKD88_03770</name>
    <name evidence="2" type="ORF">GKE08_05040</name>
</gene>